<dbReference type="Proteomes" id="UP000612456">
    <property type="component" value="Unassembled WGS sequence"/>
</dbReference>
<comment type="caution">
    <text evidence="1">The sequence shown here is derived from an EMBL/GenBank/DDBJ whole genome shotgun (WGS) entry which is preliminary data.</text>
</comment>
<organism evidence="1 2">
    <name type="scientific">Paenibacillus nasutitermitis</name>
    <dbReference type="NCBI Taxonomy" id="1652958"/>
    <lineage>
        <taxon>Bacteria</taxon>
        <taxon>Bacillati</taxon>
        <taxon>Bacillota</taxon>
        <taxon>Bacilli</taxon>
        <taxon>Bacillales</taxon>
        <taxon>Paenibacillaceae</taxon>
        <taxon>Paenibacillus</taxon>
    </lineage>
</organism>
<reference evidence="1" key="1">
    <citation type="journal article" date="2014" name="Int. J. Syst. Evol. Microbiol.">
        <title>Complete genome sequence of Corynebacterium casei LMG S-19264T (=DSM 44701T), isolated from a smear-ripened cheese.</title>
        <authorList>
            <consortium name="US DOE Joint Genome Institute (JGI-PGF)"/>
            <person name="Walter F."/>
            <person name="Albersmeier A."/>
            <person name="Kalinowski J."/>
            <person name="Ruckert C."/>
        </authorList>
    </citation>
    <scope>NUCLEOTIDE SEQUENCE</scope>
    <source>
        <strain evidence="1">CGMCC 1.15178</strain>
    </source>
</reference>
<evidence type="ECO:0000313" key="2">
    <source>
        <dbReference type="Proteomes" id="UP000612456"/>
    </source>
</evidence>
<dbReference type="AlphaFoldDB" id="A0A916Z7F6"/>
<name>A0A916Z7F6_9BACL</name>
<protein>
    <submittedName>
        <fullName evidence="1">Uncharacterized protein</fullName>
    </submittedName>
</protein>
<evidence type="ECO:0000313" key="1">
    <source>
        <dbReference type="EMBL" id="GGD78824.1"/>
    </source>
</evidence>
<dbReference type="EMBL" id="BMHP01000003">
    <property type="protein sequence ID" value="GGD78824.1"/>
    <property type="molecule type" value="Genomic_DNA"/>
</dbReference>
<accession>A0A916Z7F6</accession>
<reference evidence="1" key="2">
    <citation type="submission" date="2020-09" db="EMBL/GenBank/DDBJ databases">
        <authorList>
            <person name="Sun Q."/>
            <person name="Zhou Y."/>
        </authorList>
    </citation>
    <scope>NUCLEOTIDE SEQUENCE</scope>
    <source>
        <strain evidence="1">CGMCC 1.15178</strain>
    </source>
</reference>
<gene>
    <name evidence="1" type="ORF">GCM10010911_41160</name>
</gene>
<sequence length="151" mass="17913">MIENKKGETRLGFAVLLKFFQNEARFYFRSNNDVHRPVILALELIKKYNQTGMHYFPLTDEIPINGVIRNNYKEIIIEKDEKGQERVNRINYEISVLQMLRDKLRCKEIWASGANRYRNPDEDLPVEGSHFQRATYGGAWYHLGHRVLRQT</sequence>
<proteinExistence type="predicted"/>
<keyword evidence="2" id="KW-1185">Reference proteome</keyword>